<reference evidence="3 4" key="1">
    <citation type="submission" date="2019-01" db="EMBL/GenBank/DDBJ databases">
        <title>Nuclear Genome Assembly of the Microalgal Biofuel strain Nannochloropsis salina CCMP1776.</title>
        <authorList>
            <person name="Hovde B."/>
        </authorList>
    </citation>
    <scope>NUCLEOTIDE SEQUENCE [LARGE SCALE GENOMIC DNA]</scope>
    <source>
        <strain evidence="3 4">CCMP1776</strain>
    </source>
</reference>
<accession>A0A4D9D1Q6</accession>
<dbReference type="AlphaFoldDB" id="A0A4D9D1Q6"/>
<dbReference type="OrthoDB" id="187964at2759"/>
<proteinExistence type="predicted"/>
<name>A0A4D9D1Q6_9STRA</name>
<evidence type="ECO:0000313" key="4">
    <source>
        <dbReference type="Proteomes" id="UP000355283"/>
    </source>
</evidence>
<evidence type="ECO:0008006" key="5">
    <source>
        <dbReference type="Google" id="ProtNLM"/>
    </source>
</evidence>
<keyword evidence="4" id="KW-1185">Reference proteome</keyword>
<evidence type="ECO:0000313" key="3">
    <source>
        <dbReference type="EMBL" id="TFJ84904.1"/>
    </source>
</evidence>
<dbReference type="EMBL" id="SDOX01000017">
    <property type="protein sequence ID" value="TFJ84904.1"/>
    <property type="molecule type" value="Genomic_DNA"/>
</dbReference>
<gene>
    <name evidence="3" type="ORF">NSK_003936</name>
</gene>
<protein>
    <recommendedName>
        <fullName evidence="5">RxLR effector protein</fullName>
    </recommendedName>
</protein>
<comment type="caution">
    <text evidence="3">The sequence shown here is derived from an EMBL/GenBank/DDBJ whole genome shotgun (WGS) entry which is preliminary data.</text>
</comment>
<feature type="region of interest" description="Disordered" evidence="1">
    <location>
        <begin position="63"/>
        <end position="119"/>
    </location>
</feature>
<feature type="chain" id="PRO_5020030715" description="RxLR effector protein" evidence="2">
    <location>
        <begin position="31"/>
        <end position="119"/>
    </location>
</feature>
<feature type="compositionally biased region" description="Polar residues" evidence="1">
    <location>
        <begin position="67"/>
        <end position="78"/>
    </location>
</feature>
<sequence length="119" mass="13219">MGKAYQSFSASWQFLAALVVFLLAHGNCDARPPTQDLGGETDALNLVNHRALRRRLVTASEVLSEGQGYNPNLDNQSYYEPLPPSSQEQYQQRAQHRSSTEAHSDDENAINLRSGGVRM</sequence>
<evidence type="ECO:0000256" key="2">
    <source>
        <dbReference type="SAM" id="SignalP"/>
    </source>
</evidence>
<keyword evidence="2" id="KW-0732">Signal</keyword>
<evidence type="ECO:0000256" key="1">
    <source>
        <dbReference type="SAM" id="MobiDB-lite"/>
    </source>
</evidence>
<feature type="signal peptide" evidence="2">
    <location>
        <begin position="1"/>
        <end position="30"/>
    </location>
</feature>
<organism evidence="3 4">
    <name type="scientific">Nannochloropsis salina CCMP1776</name>
    <dbReference type="NCBI Taxonomy" id="1027361"/>
    <lineage>
        <taxon>Eukaryota</taxon>
        <taxon>Sar</taxon>
        <taxon>Stramenopiles</taxon>
        <taxon>Ochrophyta</taxon>
        <taxon>Eustigmatophyceae</taxon>
        <taxon>Eustigmatales</taxon>
        <taxon>Monodopsidaceae</taxon>
        <taxon>Microchloropsis</taxon>
        <taxon>Microchloropsis salina</taxon>
    </lineage>
</organism>
<dbReference type="Proteomes" id="UP000355283">
    <property type="component" value="Unassembled WGS sequence"/>
</dbReference>